<keyword evidence="1" id="KW-0479">Metal-binding</keyword>
<dbReference type="Gene3D" id="1.20.140.30">
    <property type="entry name" value="MOB kinase activator"/>
    <property type="match status" value="1"/>
</dbReference>
<evidence type="ECO:0000313" key="3">
    <source>
        <dbReference type="EMBL" id="KAK2626887.1"/>
    </source>
</evidence>
<proteinExistence type="predicted"/>
<sequence length="331" mass="35819">MSNLFSGISGRFRGGGKNGGSKSPGLGASPTSPTGTSHNVSSSSSLAPRMPPLPNSPSLAHTLSMNESSSSISNGDALSTYNLPRPKPLWLNDAYAKHIVKGNFMTLSARPKTVEQGEWIAHQGDNHSFTWLNSRKEPVEVPAHEYISLMQRWISGKIDNTSIFPTDPAGVSFAHNTSGPEIAPTTYASGGLNTPGANTPIPAGPTNLNTSLSQLSGPGDWVGKSSGFPIEFFDVCQTIFRQMFRVYSHLYWAHFIDPFYHLNLEKPMNSCFSHFVLTATEIDMLKPHELEPMQPLIDLWAANGTFPKESKAYACANLKAGERLLSLAGVN</sequence>
<dbReference type="SMART" id="SM01388">
    <property type="entry name" value="Mob1_phocein"/>
    <property type="match status" value="1"/>
</dbReference>
<dbReference type="InterPro" id="IPR036703">
    <property type="entry name" value="MOB_kinase_act_sf"/>
</dbReference>
<feature type="region of interest" description="Disordered" evidence="2">
    <location>
        <begin position="1"/>
        <end position="74"/>
    </location>
</feature>
<dbReference type="InterPro" id="IPR005301">
    <property type="entry name" value="MOB_kinase_act_fam"/>
</dbReference>
<dbReference type="EMBL" id="JAUBYV010000005">
    <property type="protein sequence ID" value="KAK2626887.1"/>
    <property type="molecule type" value="Genomic_DNA"/>
</dbReference>
<protein>
    <submittedName>
        <fullName evidence="3">Uncharacterized protein</fullName>
    </submittedName>
</protein>
<feature type="compositionally biased region" description="Polar residues" evidence="2">
    <location>
        <begin position="29"/>
        <end position="40"/>
    </location>
</feature>
<name>A0AAD9T1D8_9HELO</name>
<keyword evidence="4" id="KW-1185">Reference proteome</keyword>
<comment type="caution">
    <text evidence="3">The sequence shown here is derived from an EMBL/GenBank/DDBJ whole genome shotgun (WGS) entry which is preliminary data.</text>
</comment>
<feature type="binding site" evidence="1">
    <location>
        <position position="254"/>
    </location>
    <ligand>
        <name>Zn(2+)</name>
        <dbReference type="ChEBI" id="CHEBI:29105"/>
    </ligand>
</feature>
<evidence type="ECO:0000256" key="1">
    <source>
        <dbReference type="PIRSR" id="PIRSR605301-1"/>
    </source>
</evidence>
<reference evidence="3" key="1">
    <citation type="submission" date="2023-06" db="EMBL/GenBank/DDBJ databases">
        <title>Draft genome of Marssonina rosae.</title>
        <authorList>
            <person name="Cheng Q."/>
        </authorList>
    </citation>
    <scope>NUCLEOTIDE SEQUENCE</scope>
    <source>
        <strain evidence="3">R4</strain>
    </source>
</reference>
<dbReference type="SUPFAM" id="SSF101152">
    <property type="entry name" value="Mob1/phocein"/>
    <property type="match status" value="1"/>
</dbReference>
<feature type="compositionally biased region" description="Low complexity" evidence="2">
    <location>
        <begin position="1"/>
        <end position="11"/>
    </location>
</feature>
<keyword evidence="1" id="KW-0862">Zinc</keyword>
<feature type="compositionally biased region" description="Polar residues" evidence="2">
    <location>
        <begin position="56"/>
        <end position="67"/>
    </location>
</feature>
<dbReference type="Pfam" id="PF03637">
    <property type="entry name" value="Mob1_phocein"/>
    <property type="match status" value="2"/>
</dbReference>
<dbReference type="PANTHER" id="PTHR22599">
    <property type="entry name" value="MPS ONE BINDER KINASE ACTIVATOR-LIKE MOB"/>
    <property type="match status" value="1"/>
</dbReference>
<feature type="binding site" evidence="1">
    <location>
        <position position="249"/>
    </location>
    <ligand>
        <name>Zn(2+)</name>
        <dbReference type="ChEBI" id="CHEBI:29105"/>
    </ligand>
</feature>
<dbReference type="AlphaFoldDB" id="A0AAD9T1D8"/>
<accession>A0AAD9T1D8</accession>
<dbReference type="Proteomes" id="UP001285354">
    <property type="component" value="Unassembled WGS sequence"/>
</dbReference>
<gene>
    <name evidence="3" type="ORF">QTJ16_004062</name>
</gene>
<organism evidence="3 4">
    <name type="scientific">Diplocarpon rosae</name>
    <dbReference type="NCBI Taxonomy" id="946125"/>
    <lineage>
        <taxon>Eukaryota</taxon>
        <taxon>Fungi</taxon>
        <taxon>Dikarya</taxon>
        <taxon>Ascomycota</taxon>
        <taxon>Pezizomycotina</taxon>
        <taxon>Leotiomycetes</taxon>
        <taxon>Helotiales</taxon>
        <taxon>Drepanopezizaceae</taxon>
        <taxon>Diplocarpon</taxon>
    </lineage>
</organism>
<evidence type="ECO:0000313" key="4">
    <source>
        <dbReference type="Proteomes" id="UP001285354"/>
    </source>
</evidence>
<evidence type="ECO:0000256" key="2">
    <source>
        <dbReference type="SAM" id="MobiDB-lite"/>
    </source>
</evidence>